<dbReference type="InterPro" id="IPR045592">
    <property type="entry name" value="DUF6461"/>
</dbReference>
<dbReference type="RefSeq" id="WP_192788568.1">
    <property type="nucleotide sequence ID" value="NZ_JADBEK010000001.1"/>
</dbReference>
<sequence length="218" mass="23040">MTTSEVVSSPCHDHLDTTSVEGAGMSSVMAATYEWLCEEFTDGADEIWLCAGFVRELPPQEALRRIHVTPGSPSGSGQGVAAYAASGGTVLIEYGWARTVYDKTQLLSAGTSAAAMYVNINNDGFTYCVDGRQITTFSLYAYSLRKGAGPDRLQTDVEDLGMDIDGDQLEFPDDPVSSALALAARATGVHLPSSRFARPVLMGSTDHLYPSAAGALGS</sequence>
<keyword evidence="2" id="KW-1185">Reference proteome</keyword>
<dbReference type="Pfam" id="PF20062">
    <property type="entry name" value="DUF6461"/>
    <property type="match status" value="1"/>
</dbReference>
<dbReference type="EMBL" id="JADBEK010000001">
    <property type="protein sequence ID" value="MBE1588336.1"/>
    <property type="molecule type" value="Genomic_DNA"/>
</dbReference>
<evidence type="ECO:0000313" key="2">
    <source>
        <dbReference type="Proteomes" id="UP000633509"/>
    </source>
</evidence>
<name>A0ABR9M5Z2_9ACTN</name>
<reference evidence="1 2" key="1">
    <citation type="submission" date="2020-10" db="EMBL/GenBank/DDBJ databases">
        <title>Sequencing the genomes of 1000 actinobacteria strains.</title>
        <authorList>
            <person name="Klenk H.-P."/>
        </authorList>
    </citation>
    <scope>NUCLEOTIDE SEQUENCE [LARGE SCALE GENOMIC DNA]</scope>
    <source>
        <strain evidence="1 2">DSM 43173</strain>
    </source>
</reference>
<comment type="caution">
    <text evidence="1">The sequence shown here is derived from an EMBL/GenBank/DDBJ whole genome shotgun (WGS) entry which is preliminary data.</text>
</comment>
<accession>A0ABR9M5Z2</accession>
<protein>
    <submittedName>
        <fullName evidence="1">Uncharacterized protein</fullName>
    </submittedName>
</protein>
<proteinExistence type="predicted"/>
<organism evidence="1 2">
    <name type="scientific">Nonomuraea angiospora</name>
    <dbReference type="NCBI Taxonomy" id="46172"/>
    <lineage>
        <taxon>Bacteria</taxon>
        <taxon>Bacillati</taxon>
        <taxon>Actinomycetota</taxon>
        <taxon>Actinomycetes</taxon>
        <taxon>Streptosporangiales</taxon>
        <taxon>Streptosporangiaceae</taxon>
        <taxon>Nonomuraea</taxon>
    </lineage>
</organism>
<dbReference type="Proteomes" id="UP000633509">
    <property type="component" value="Unassembled WGS sequence"/>
</dbReference>
<evidence type="ECO:0000313" key="1">
    <source>
        <dbReference type="EMBL" id="MBE1588336.1"/>
    </source>
</evidence>
<gene>
    <name evidence="1" type="ORF">H4W80_006594</name>
</gene>